<evidence type="ECO:0000313" key="2">
    <source>
        <dbReference type="Proteomes" id="UP000265618"/>
    </source>
</evidence>
<dbReference type="EMBL" id="BDIP01004531">
    <property type="protein sequence ID" value="GIQ88933.1"/>
    <property type="molecule type" value="Genomic_DNA"/>
</dbReference>
<accession>A0A9K3GN80</accession>
<sequence>FLDPERLRVGDVILLRVGTAVPADCRVLPWECVTADTYSGLRPAAEQAAVVLFPFSGIPYVPRYLATSDCRETDCAQRPLSAYRTPRALDTVTGEKERERERAEEAKRVAAHSFPLSLGLLRRRAPPSAPLAPPQFTCVAGSMVQSITNASKFTVGVNNTLIGALAVVTATGIIRMHR</sequence>
<dbReference type="SUPFAM" id="SSF81653">
    <property type="entry name" value="Calcium ATPase, transduction domain A"/>
    <property type="match status" value="1"/>
</dbReference>
<proteinExistence type="predicted"/>
<name>A0A9K3GN80_9EUKA</name>
<dbReference type="InterPro" id="IPR008250">
    <property type="entry name" value="ATPase_P-typ_transduc_dom_A_sf"/>
</dbReference>
<reference evidence="1 2" key="1">
    <citation type="journal article" date="2018" name="PLoS ONE">
        <title>The draft genome of Kipferlia bialata reveals reductive genome evolution in fornicate parasites.</title>
        <authorList>
            <person name="Tanifuji G."/>
            <person name="Takabayashi S."/>
            <person name="Kume K."/>
            <person name="Takagi M."/>
            <person name="Nakayama T."/>
            <person name="Kamikawa R."/>
            <person name="Inagaki Y."/>
            <person name="Hashimoto T."/>
        </authorList>
    </citation>
    <scope>NUCLEOTIDE SEQUENCE [LARGE SCALE GENOMIC DNA]</scope>
    <source>
        <strain evidence="1">NY0173</strain>
    </source>
</reference>
<dbReference type="Proteomes" id="UP000265618">
    <property type="component" value="Unassembled WGS sequence"/>
</dbReference>
<dbReference type="AlphaFoldDB" id="A0A9K3GN80"/>
<feature type="non-terminal residue" evidence="1">
    <location>
        <position position="1"/>
    </location>
</feature>
<organism evidence="1 2">
    <name type="scientific">Kipferlia bialata</name>
    <dbReference type="NCBI Taxonomy" id="797122"/>
    <lineage>
        <taxon>Eukaryota</taxon>
        <taxon>Metamonada</taxon>
        <taxon>Carpediemonas-like organisms</taxon>
        <taxon>Kipferlia</taxon>
    </lineage>
</organism>
<gene>
    <name evidence="1" type="ORF">KIPB_011289</name>
</gene>
<protein>
    <submittedName>
        <fullName evidence="1">Uncharacterized protein</fullName>
    </submittedName>
</protein>
<comment type="caution">
    <text evidence="1">The sequence shown here is derived from an EMBL/GenBank/DDBJ whole genome shotgun (WGS) entry which is preliminary data.</text>
</comment>
<evidence type="ECO:0000313" key="1">
    <source>
        <dbReference type="EMBL" id="GIQ88933.1"/>
    </source>
</evidence>
<keyword evidence="2" id="KW-1185">Reference proteome</keyword>